<keyword evidence="7 14" id="KW-0067">ATP-binding</keyword>
<evidence type="ECO:0000256" key="9">
    <source>
        <dbReference type="ARBA" id="ARBA00022989"/>
    </source>
</evidence>
<evidence type="ECO:0000259" key="13">
    <source>
        <dbReference type="PROSITE" id="PS50893"/>
    </source>
</evidence>
<feature type="transmembrane region" description="Helical" evidence="12">
    <location>
        <begin position="285"/>
        <end position="308"/>
    </location>
</feature>
<evidence type="ECO:0000256" key="4">
    <source>
        <dbReference type="ARBA" id="ARBA00022475"/>
    </source>
</evidence>
<dbReference type="CDD" id="cd06581">
    <property type="entry name" value="TM_PBP1_LivM_like"/>
    <property type="match status" value="1"/>
</dbReference>
<feature type="transmembrane region" description="Helical" evidence="12">
    <location>
        <begin position="113"/>
        <end position="132"/>
    </location>
</feature>
<dbReference type="InterPro" id="IPR052156">
    <property type="entry name" value="BCAA_Transport_ATP-bd_LivF"/>
</dbReference>
<dbReference type="PANTHER" id="PTHR43820:SF4">
    <property type="entry name" value="HIGH-AFFINITY BRANCHED-CHAIN AMINO ACID TRANSPORT ATP-BINDING PROTEIN LIVF"/>
    <property type="match status" value="1"/>
</dbReference>
<dbReference type="GO" id="GO:0015658">
    <property type="term" value="F:branched-chain amino acid transmembrane transporter activity"/>
    <property type="evidence" value="ECO:0007669"/>
    <property type="project" value="InterPro"/>
</dbReference>
<sequence>MGLIAKLRAYAMPATVLLLTVVAALYAARAEGYVPFVLAMVALTCIVGVGLNVLVGLTGQISLGHVGFYAIGAYTVAILTLKGLSFWLALPLAGLIAGAIGLLLSLPALRVSGPYLAMITIAFAFIVQHLTIEWRGVTGGSNGLMGLPAPVLAGKLFTEREMALLAIGLAGASTYLFHRLAGSAWGKAMVAVRDAEVAARSIGLNPVSVKAAAFVLSAALAGIAGGIFAALIAFVAPDSFPFSQSILFLFACVVGGAGWVLGPVVGAAITVVLPELLSQLAEYRLLFFGLLLLVVLWLAPEGILGTLARWMRRIDPRPAEPGDVAGFLAAASDKGALEVGGIGISFGGIRAASQVSFTAEPGKVTSVIGPNGAGKTTVLNMIGGFYKPDAGSIRLGGQELAGAPAWKVARAGIGRTYQTTKLFETMSVRDNVLIAMRRGRLGSMLAFAANAADEAAAEALIDFVGYRGPIATAAGDLPHVDRRLVEIARALAMRPRVLLLDEPAAGLMAADKDALSGLLRRIADLGIAVILVEHDMRLVMGISDHVVVLDAGTPIAAGTANVIRRDPKVLAAYLGGAEMRARGRDVPWDGSRDAVLDVIDLVAGYGAAPVLQKVNLQVRPGEMVALIGANGAGKSTMMRALSGLLRPVQGDVILNDERIEAIEAHRIAARGLALVPEGRQVFAELSVYDNLELGANTRSNVDYAAEIEAVLTRFPRLRERLDSRAGLLSGGEQQMLAIARGMMAKPRILLLDEPSLGLAPAMINELYDVLADLRDEGITILLVDQIAVLALAVADRGYVIDSGTIVRDDSAAALASDPDVEAAYLGHAEAAQ</sequence>
<dbReference type="Gene3D" id="3.40.50.300">
    <property type="entry name" value="P-loop containing nucleotide triphosphate hydrolases"/>
    <property type="match status" value="2"/>
</dbReference>
<gene>
    <name evidence="14" type="ORF">HZA66_08785</name>
</gene>
<dbReference type="GO" id="GO:0015807">
    <property type="term" value="P:L-amino acid transport"/>
    <property type="evidence" value="ECO:0007669"/>
    <property type="project" value="TreeGrafter"/>
</dbReference>
<comment type="function">
    <text evidence="11">Involved in beta-(1--&gt;2)glucan export. Transmembrane domains (TMD) form a pore in the inner membrane and the ATP-binding domain (NBD) is responsible for energy generation.</text>
</comment>
<dbReference type="CDD" id="cd03224">
    <property type="entry name" value="ABC_TM1139_LivF_branched"/>
    <property type="match status" value="1"/>
</dbReference>
<reference evidence="14" key="1">
    <citation type="submission" date="2020-07" db="EMBL/GenBank/DDBJ databases">
        <title>Huge and variable diversity of episymbiotic CPR bacteria and DPANN archaea in groundwater ecosystems.</title>
        <authorList>
            <person name="He C.Y."/>
            <person name="Keren R."/>
            <person name="Whittaker M."/>
            <person name="Farag I.F."/>
            <person name="Doudna J."/>
            <person name="Cate J.H.D."/>
            <person name="Banfield J.F."/>
        </authorList>
    </citation>
    <scope>NUCLEOTIDE SEQUENCE</scope>
    <source>
        <strain evidence="14">NC_groundwater_1818_Pr3_B-0.1um_66_35</strain>
    </source>
</reference>
<dbReference type="Pfam" id="PF00005">
    <property type="entry name" value="ABC_tran"/>
    <property type="match status" value="2"/>
</dbReference>
<evidence type="ECO:0000256" key="10">
    <source>
        <dbReference type="ARBA" id="ARBA00023136"/>
    </source>
</evidence>
<name>A0A933RWJ1_RHOPL</name>
<feature type="transmembrane region" description="Helical" evidence="12">
    <location>
        <begin position="62"/>
        <end position="80"/>
    </location>
</feature>
<comment type="subcellular location">
    <subcellularLocation>
        <location evidence="1">Cell membrane</location>
        <topology evidence="1">Multi-pass membrane protein</topology>
    </subcellularLocation>
</comment>
<feature type="domain" description="ABC transporter" evidence="13">
    <location>
        <begin position="596"/>
        <end position="827"/>
    </location>
</feature>
<dbReference type="Pfam" id="PF12399">
    <property type="entry name" value="BCA_ABC_TP_C"/>
    <property type="match status" value="1"/>
</dbReference>
<keyword evidence="10 12" id="KW-0472">Membrane</keyword>
<evidence type="ECO:0000256" key="5">
    <source>
        <dbReference type="ARBA" id="ARBA00022692"/>
    </source>
</evidence>
<keyword evidence="3" id="KW-0813">Transport</keyword>
<keyword evidence="5 12" id="KW-0812">Transmembrane</keyword>
<evidence type="ECO:0000256" key="3">
    <source>
        <dbReference type="ARBA" id="ARBA00022448"/>
    </source>
</evidence>
<evidence type="ECO:0000256" key="7">
    <source>
        <dbReference type="ARBA" id="ARBA00022840"/>
    </source>
</evidence>
<evidence type="ECO:0000256" key="2">
    <source>
        <dbReference type="ARBA" id="ARBA00005417"/>
    </source>
</evidence>
<evidence type="ECO:0000256" key="11">
    <source>
        <dbReference type="ARBA" id="ARBA00024722"/>
    </source>
</evidence>
<feature type="transmembrane region" description="Helical" evidence="12">
    <location>
        <begin position="33"/>
        <end position="55"/>
    </location>
</feature>
<evidence type="ECO:0000313" key="14">
    <source>
        <dbReference type="EMBL" id="MBI5129525.1"/>
    </source>
</evidence>
<feature type="domain" description="ABC transporter" evidence="13">
    <location>
        <begin position="337"/>
        <end position="576"/>
    </location>
</feature>
<feature type="transmembrane region" description="Helical" evidence="12">
    <location>
        <begin position="7"/>
        <end position="27"/>
    </location>
</feature>
<dbReference type="InterPro" id="IPR017871">
    <property type="entry name" value="ABC_transporter-like_CS"/>
</dbReference>
<dbReference type="PROSITE" id="PS00211">
    <property type="entry name" value="ABC_TRANSPORTER_1"/>
    <property type="match status" value="1"/>
</dbReference>
<dbReference type="InterPro" id="IPR032823">
    <property type="entry name" value="BCA_ABC_TP_C"/>
</dbReference>
<organism evidence="14 15">
    <name type="scientific">Rhodopseudomonas palustris</name>
    <dbReference type="NCBI Taxonomy" id="1076"/>
    <lineage>
        <taxon>Bacteria</taxon>
        <taxon>Pseudomonadati</taxon>
        <taxon>Pseudomonadota</taxon>
        <taxon>Alphaproteobacteria</taxon>
        <taxon>Hyphomicrobiales</taxon>
        <taxon>Nitrobacteraceae</taxon>
        <taxon>Rhodopseudomonas</taxon>
    </lineage>
</organism>
<proteinExistence type="inferred from homology"/>
<dbReference type="InterPro" id="IPR003439">
    <property type="entry name" value="ABC_transporter-like_ATP-bd"/>
</dbReference>
<dbReference type="Proteomes" id="UP000782519">
    <property type="component" value="Unassembled WGS sequence"/>
</dbReference>
<dbReference type="CDD" id="cd03219">
    <property type="entry name" value="ABC_Mj1267_LivG_branched"/>
    <property type="match status" value="1"/>
</dbReference>
<dbReference type="EMBL" id="JACRJB010000024">
    <property type="protein sequence ID" value="MBI5129525.1"/>
    <property type="molecule type" value="Genomic_DNA"/>
</dbReference>
<evidence type="ECO:0000256" key="8">
    <source>
        <dbReference type="ARBA" id="ARBA00022970"/>
    </source>
</evidence>
<dbReference type="InterPro" id="IPR027417">
    <property type="entry name" value="P-loop_NTPase"/>
</dbReference>
<dbReference type="SUPFAM" id="SSF52540">
    <property type="entry name" value="P-loop containing nucleoside triphosphate hydrolases"/>
    <property type="match status" value="2"/>
</dbReference>
<dbReference type="InterPro" id="IPR043428">
    <property type="entry name" value="LivM-like"/>
</dbReference>
<dbReference type="GO" id="GO:0016887">
    <property type="term" value="F:ATP hydrolysis activity"/>
    <property type="evidence" value="ECO:0007669"/>
    <property type="project" value="InterPro"/>
</dbReference>
<evidence type="ECO:0000256" key="6">
    <source>
        <dbReference type="ARBA" id="ARBA00022741"/>
    </source>
</evidence>
<feature type="transmembrane region" description="Helical" evidence="12">
    <location>
        <begin position="247"/>
        <end position="273"/>
    </location>
</feature>
<feature type="transmembrane region" description="Helical" evidence="12">
    <location>
        <begin position="86"/>
        <end position="106"/>
    </location>
</feature>
<evidence type="ECO:0000256" key="12">
    <source>
        <dbReference type="SAM" id="Phobius"/>
    </source>
</evidence>
<dbReference type="SMART" id="SM00382">
    <property type="entry name" value="AAA"/>
    <property type="match status" value="2"/>
</dbReference>
<keyword evidence="9 12" id="KW-1133">Transmembrane helix</keyword>
<dbReference type="Pfam" id="PF02653">
    <property type="entry name" value="BPD_transp_2"/>
    <property type="match status" value="1"/>
</dbReference>
<feature type="transmembrane region" description="Helical" evidence="12">
    <location>
        <begin position="211"/>
        <end position="235"/>
    </location>
</feature>
<dbReference type="InterPro" id="IPR001851">
    <property type="entry name" value="ABC_transp_permease"/>
</dbReference>
<dbReference type="PANTHER" id="PTHR43820">
    <property type="entry name" value="HIGH-AFFINITY BRANCHED-CHAIN AMINO ACID TRANSPORT ATP-BINDING PROTEIN LIVF"/>
    <property type="match status" value="1"/>
</dbReference>
<keyword evidence="8" id="KW-0029">Amino-acid transport</keyword>
<evidence type="ECO:0000313" key="15">
    <source>
        <dbReference type="Proteomes" id="UP000782519"/>
    </source>
</evidence>
<comment type="caution">
    <text evidence="14">The sequence shown here is derived from an EMBL/GenBank/DDBJ whole genome shotgun (WGS) entry which is preliminary data.</text>
</comment>
<protein>
    <submittedName>
        <fullName evidence="14">ATP-binding cassette domain-containing protein</fullName>
    </submittedName>
</protein>
<dbReference type="GO" id="GO:0005886">
    <property type="term" value="C:plasma membrane"/>
    <property type="evidence" value="ECO:0007669"/>
    <property type="project" value="UniProtKB-SubCell"/>
</dbReference>
<dbReference type="GO" id="GO:0005524">
    <property type="term" value="F:ATP binding"/>
    <property type="evidence" value="ECO:0007669"/>
    <property type="project" value="UniProtKB-KW"/>
</dbReference>
<dbReference type="AlphaFoldDB" id="A0A933RWJ1"/>
<keyword evidence="6" id="KW-0547">Nucleotide-binding</keyword>
<accession>A0A933RWJ1</accession>
<dbReference type="InterPro" id="IPR003593">
    <property type="entry name" value="AAA+_ATPase"/>
</dbReference>
<evidence type="ECO:0000256" key="1">
    <source>
        <dbReference type="ARBA" id="ARBA00004651"/>
    </source>
</evidence>
<keyword evidence="4" id="KW-1003">Cell membrane</keyword>
<comment type="similarity">
    <text evidence="2">Belongs to the ABC transporter superfamily.</text>
</comment>
<dbReference type="PROSITE" id="PS50893">
    <property type="entry name" value="ABC_TRANSPORTER_2"/>
    <property type="match status" value="2"/>
</dbReference>